<dbReference type="PANTHER" id="PTHR23257:SF908">
    <property type="entry name" value="OS06G0181200 PROTEIN"/>
    <property type="match status" value="1"/>
</dbReference>
<evidence type="ECO:0000313" key="9">
    <source>
        <dbReference type="EMBL" id="GJN29481.1"/>
    </source>
</evidence>
<reference evidence="9" key="1">
    <citation type="journal article" date="2018" name="DNA Res.">
        <title>Multiple hybrid de novo genome assembly of finger millet, an orphan allotetraploid crop.</title>
        <authorList>
            <person name="Hatakeyama M."/>
            <person name="Aluri S."/>
            <person name="Balachadran M.T."/>
            <person name="Sivarajan S.R."/>
            <person name="Patrignani A."/>
            <person name="Gruter S."/>
            <person name="Poveda L."/>
            <person name="Shimizu-Inatsugi R."/>
            <person name="Baeten J."/>
            <person name="Francoijs K.J."/>
            <person name="Nataraja K.N."/>
            <person name="Reddy Y.A.N."/>
            <person name="Phadnis S."/>
            <person name="Ravikumar R.L."/>
            <person name="Schlapbach R."/>
            <person name="Sreeman S.M."/>
            <person name="Shimizu K.K."/>
        </authorList>
    </citation>
    <scope>NUCLEOTIDE SEQUENCE</scope>
</reference>
<feature type="domain" description="Protein kinase" evidence="8">
    <location>
        <begin position="164"/>
        <end position="433"/>
    </location>
</feature>
<accession>A0AAV5F3L0</accession>
<dbReference type="Gene3D" id="3.30.200.20">
    <property type="entry name" value="Phosphorylase Kinase, domain 1"/>
    <property type="match status" value="1"/>
</dbReference>
<dbReference type="FunFam" id="1.10.510.10:FF:000142">
    <property type="entry name" value="Octicosapeptide/phox/Bem1p domain kinase superfamily protein"/>
    <property type="match status" value="1"/>
</dbReference>
<dbReference type="InterPro" id="IPR008271">
    <property type="entry name" value="Ser/Thr_kinase_AS"/>
</dbReference>
<dbReference type="SMART" id="SM00220">
    <property type="entry name" value="S_TKc"/>
    <property type="match status" value="1"/>
</dbReference>
<evidence type="ECO:0000256" key="3">
    <source>
        <dbReference type="ARBA" id="ARBA00022741"/>
    </source>
</evidence>
<dbReference type="InterPro" id="IPR017441">
    <property type="entry name" value="Protein_kinase_ATP_BS"/>
</dbReference>
<organism evidence="9 10">
    <name type="scientific">Eleusine coracana subsp. coracana</name>
    <dbReference type="NCBI Taxonomy" id="191504"/>
    <lineage>
        <taxon>Eukaryota</taxon>
        <taxon>Viridiplantae</taxon>
        <taxon>Streptophyta</taxon>
        <taxon>Embryophyta</taxon>
        <taxon>Tracheophyta</taxon>
        <taxon>Spermatophyta</taxon>
        <taxon>Magnoliopsida</taxon>
        <taxon>Liliopsida</taxon>
        <taxon>Poales</taxon>
        <taxon>Poaceae</taxon>
        <taxon>PACMAD clade</taxon>
        <taxon>Chloridoideae</taxon>
        <taxon>Cynodonteae</taxon>
        <taxon>Eleusininae</taxon>
        <taxon>Eleusine</taxon>
    </lineage>
</organism>
<dbReference type="AlphaFoldDB" id="A0AAV5F3L0"/>
<evidence type="ECO:0000256" key="1">
    <source>
        <dbReference type="ARBA" id="ARBA00022527"/>
    </source>
</evidence>
<keyword evidence="1" id="KW-0723">Serine/threonine-protein kinase</keyword>
<evidence type="ECO:0000256" key="4">
    <source>
        <dbReference type="ARBA" id="ARBA00022777"/>
    </source>
</evidence>
<reference evidence="9" key="2">
    <citation type="submission" date="2021-12" db="EMBL/GenBank/DDBJ databases">
        <title>Resequencing data analysis of finger millet.</title>
        <authorList>
            <person name="Hatakeyama M."/>
            <person name="Aluri S."/>
            <person name="Balachadran M.T."/>
            <person name="Sivarajan S.R."/>
            <person name="Poveda L."/>
            <person name="Shimizu-Inatsugi R."/>
            <person name="Schlapbach R."/>
            <person name="Sreeman S.M."/>
            <person name="Shimizu K.K."/>
        </authorList>
    </citation>
    <scope>NUCLEOTIDE SEQUENCE</scope>
</reference>
<dbReference type="GO" id="GO:0005524">
    <property type="term" value="F:ATP binding"/>
    <property type="evidence" value="ECO:0007669"/>
    <property type="project" value="UniProtKB-UniRule"/>
</dbReference>
<proteinExistence type="predicted"/>
<protein>
    <recommendedName>
        <fullName evidence="8">Protein kinase domain-containing protein</fullName>
    </recommendedName>
</protein>
<keyword evidence="10" id="KW-1185">Reference proteome</keyword>
<sequence>MAAVNSHSQAATGIDQVEATREPAYTGSLFSNQDPWTAVGNASIMPPRPNKLVKEPVISGDQYVDGRVADINSSNTATLLEEGFGEENIKQQLQAVAEGVAASVLQSPFPEKPAVFSGDHGDSHGALADAKVQDEGKNQFDKTSQGVQVLDDIENLQIIKNSDLEELRELGSGTFGTVYHGKWRGTDVAIKRINDRCFAGKASEQERMRTDFWNEAEKLASLHHPNVVAFYGVVVDGPGGSVATVTEYMANGSLRQALQRNEKIFDRRRRLLIAMDVAFGMEYLHGKNIVHFDLKSDNLLVNLRDPQRPICKVGDLGLSKVKCQTLISGGVRGTLPWMAPELLNGSSSLVSEKVDVFSFGIVMWELLTGEEPYAELHYGAIIGGIVNNTLRPPVPESCDPQWRSLMEQCWSSEPSERPSFTQIGQRLRDHGSFSYKAGKGTAKPIPKPKSVGRRTAGGQPRARRPSHLAAAAATATALRLPTRLPPPEFTVAHFSRLFLPEKAQNCRAGASRFALGNRFAVAGAPSQIRFHSGAEMPQLTPVDATLILDHVLGDPSVPAAAAHALLAALPSPSHPTLRLRRGFLLRRLAADPLSADALDSLQLLASLPSPSPAPWRRPTSPSPLSSRPLRPTSTPPRRRYLRAPTAGRAALSRKEAPPRSPPTRPLPSQTTATEERVKELLAAEWTSIGPSRLEEAAERLVGDEAVETWRAVDEATRAKYRLLVGPEKSNEILSKLEEASSRVNPISTPEVHKVVDALQTSCADLHKSVEDPLPTAKAAADKVLAARMDKAANMSAAGVNGRQTTCGTAGLSSLNDIDQAPNKGASSLMDWNPTAQTYQVGDLGLSKVKCQTLISGGVRGTLPWMAPELLNGSSSLVSEKVDVFSFGIVMWELLTGEEPYAELHYGAIIGGIVNNTLRPPVPESCDPQWRSLMEQCWSSEPSERPSFTQIGQRLRTMAASPTKVQQQK</sequence>
<feature type="domain" description="Protein kinase" evidence="8">
    <location>
        <begin position="674"/>
        <end position="957"/>
    </location>
</feature>
<dbReference type="PRINTS" id="PR00109">
    <property type="entry name" value="TYRKINASE"/>
</dbReference>
<feature type="region of interest" description="Disordered" evidence="7">
    <location>
        <begin position="607"/>
        <end position="674"/>
    </location>
</feature>
<dbReference type="CDD" id="cd13999">
    <property type="entry name" value="STKc_MAP3K-like"/>
    <property type="match status" value="1"/>
</dbReference>
<evidence type="ECO:0000256" key="2">
    <source>
        <dbReference type="ARBA" id="ARBA00022679"/>
    </source>
</evidence>
<evidence type="ECO:0000259" key="8">
    <source>
        <dbReference type="PROSITE" id="PS50011"/>
    </source>
</evidence>
<evidence type="ECO:0000256" key="6">
    <source>
        <dbReference type="PROSITE-ProRule" id="PRU10141"/>
    </source>
</evidence>
<dbReference type="GO" id="GO:0004674">
    <property type="term" value="F:protein serine/threonine kinase activity"/>
    <property type="evidence" value="ECO:0007669"/>
    <property type="project" value="UniProtKB-KW"/>
</dbReference>
<dbReference type="InterPro" id="IPR011009">
    <property type="entry name" value="Kinase-like_dom_sf"/>
</dbReference>
<dbReference type="GO" id="GO:0005737">
    <property type="term" value="C:cytoplasm"/>
    <property type="evidence" value="ECO:0007669"/>
    <property type="project" value="TreeGrafter"/>
</dbReference>
<keyword evidence="4" id="KW-0418">Kinase</keyword>
<evidence type="ECO:0000313" key="10">
    <source>
        <dbReference type="Proteomes" id="UP001054889"/>
    </source>
</evidence>
<gene>
    <name evidence="9" type="primary">gb17707</name>
    <name evidence="9" type="ORF">PR202_gb17707</name>
</gene>
<keyword evidence="2" id="KW-0808">Transferase</keyword>
<feature type="region of interest" description="Disordered" evidence="7">
    <location>
        <begin position="435"/>
        <end position="466"/>
    </location>
</feature>
<feature type="compositionally biased region" description="Low complexity" evidence="7">
    <location>
        <begin position="616"/>
        <end position="632"/>
    </location>
</feature>
<dbReference type="PROSITE" id="PS50011">
    <property type="entry name" value="PROTEIN_KINASE_DOM"/>
    <property type="match status" value="2"/>
</dbReference>
<dbReference type="Gene3D" id="1.10.510.10">
    <property type="entry name" value="Transferase(Phosphotransferase) domain 1"/>
    <property type="match status" value="2"/>
</dbReference>
<keyword evidence="3 6" id="KW-0547">Nucleotide-binding</keyword>
<dbReference type="PANTHER" id="PTHR23257">
    <property type="entry name" value="SERINE-THREONINE PROTEIN KINASE"/>
    <property type="match status" value="1"/>
</dbReference>
<dbReference type="SUPFAM" id="SSF56112">
    <property type="entry name" value="Protein kinase-like (PK-like)"/>
    <property type="match status" value="2"/>
</dbReference>
<feature type="binding site" evidence="6">
    <location>
        <position position="201"/>
    </location>
    <ligand>
        <name>ATP</name>
        <dbReference type="ChEBI" id="CHEBI:30616"/>
    </ligand>
</feature>
<dbReference type="GO" id="GO:0007165">
    <property type="term" value="P:signal transduction"/>
    <property type="evidence" value="ECO:0007669"/>
    <property type="project" value="TreeGrafter"/>
</dbReference>
<evidence type="ECO:0000256" key="5">
    <source>
        <dbReference type="ARBA" id="ARBA00022840"/>
    </source>
</evidence>
<dbReference type="PROSITE" id="PS00107">
    <property type="entry name" value="PROTEIN_KINASE_ATP"/>
    <property type="match status" value="1"/>
</dbReference>
<name>A0AAV5F3L0_ELECO</name>
<dbReference type="Proteomes" id="UP001054889">
    <property type="component" value="Unassembled WGS sequence"/>
</dbReference>
<comment type="caution">
    <text evidence="9">The sequence shown here is derived from an EMBL/GenBank/DDBJ whole genome shotgun (WGS) entry which is preliminary data.</text>
</comment>
<dbReference type="PROSITE" id="PS00108">
    <property type="entry name" value="PROTEIN_KINASE_ST"/>
    <property type="match status" value="1"/>
</dbReference>
<evidence type="ECO:0000256" key="7">
    <source>
        <dbReference type="SAM" id="MobiDB-lite"/>
    </source>
</evidence>
<dbReference type="Pfam" id="PF07714">
    <property type="entry name" value="PK_Tyr_Ser-Thr"/>
    <property type="match status" value="2"/>
</dbReference>
<dbReference type="InterPro" id="IPR001245">
    <property type="entry name" value="Ser-Thr/Tyr_kinase_cat_dom"/>
</dbReference>
<dbReference type="InterPro" id="IPR050167">
    <property type="entry name" value="Ser_Thr_protein_kinase"/>
</dbReference>
<dbReference type="InterPro" id="IPR000719">
    <property type="entry name" value="Prot_kinase_dom"/>
</dbReference>
<dbReference type="FunFam" id="3.30.200.20:FF:000081">
    <property type="entry name" value="Octicosapeptide/phox/Bem1p domain kinase superfamily protein"/>
    <property type="match status" value="1"/>
</dbReference>
<dbReference type="EMBL" id="BQKI01000081">
    <property type="protein sequence ID" value="GJN29481.1"/>
    <property type="molecule type" value="Genomic_DNA"/>
</dbReference>
<keyword evidence="5 6" id="KW-0067">ATP-binding</keyword>